<name>A0A0L0F4T0_9EUKA</name>
<protein>
    <recommendedName>
        <fullName evidence="1">Protein kinase domain-containing protein</fullName>
    </recommendedName>
</protein>
<evidence type="ECO:0000313" key="2">
    <source>
        <dbReference type="EMBL" id="KNC71596.1"/>
    </source>
</evidence>
<evidence type="ECO:0000313" key="3">
    <source>
        <dbReference type="Proteomes" id="UP000054560"/>
    </source>
</evidence>
<dbReference type="GO" id="GO:0005737">
    <property type="term" value="C:cytoplasm"/>
    <property type="evidence" value="ECO:0007669"/>
    <property type="project" value="TreeGrafter"/>
</dbReference>
<dbReference type="OrthoDB" id="248923at2759"/>
<feature type="non-terminal residue" evidence="2">
    <location>
        <position position="1"/>
    </location>
</feature>
<evidence type="ECO:0000259" key="1">
    <source>
        <dbReference type="PROSITE" id="PS50011"/>
    </source>
</evidence>
<reference evidence="2 3" key="1">
    <citation type="submission" date="2011-02" db="EMBL/GenBank/DDBJ databases">
        <title>The Genome Sequence of Sphaeroforma arctica JP610.</title>
        <authorList>
            <consortium name="The Broad Institute Genome Sequencing Platform"/>
            <person name="Russ C."/>
            <person name="Cuomo C."/>
            <person name="Young S.K."/>
            <person name="Zeng Q."/>
            <person name="Gargeya S."/>
            <person name="Alvarado L."/>
            <person name="Berlin A."/>
            <person name="Chapman S.B."/>
            <person name="Chen Z."/>
            <person name="Freedman E."/>
            <person name="Gellesch M."/>
            <person name="Goldberg J."/>
            <person name="Griggs A."/>
            <person name="Gujja S."/>
            <person name="Heilman E."/>
            <person name="Heiman D."/>
            <person name="Howarth C."/>
            <person name="Mehta T."/>
            <person name="Neiman D."/>
            <person name="Pearson M."/>
            <person name="Roberts A."/>
            <person name="Saif S."/>
            <person name="Shea T."/>
            <person name="Shenoy N."/>
            <person name="Sisk P."/>
            <person name="Stolte C."/>
            <person name="Sykes S."/>
            <person name="White J."/>
            <person name="Yandava C."/>
            <person name="Burger G."/>
            <person name="Gray M.W."/>
            <person name="Holland P.W.H."/>
            <person name="King N."/>
            <person name="Lang F.B.F."/>
            <person name="Roger A.J."/>
            <person name="Ruiz-Trillo I."/>
            <person name="Haas B."/>
            <person name="Nusbaum C."/>
            <person name="Birren B."/>
        </authorList>
    </citation>
    <scope>NUCLEOTIDE SEQUENCE [LARGE SCALE GENOMIC DNA]</scope>
    <source>
        <strain evidence="2 3">JP610</strain>
    </source>
</reference>
<dbReference type="PANTHER" id="PTHR24361:SF613">
    <property type="entry name" value="NUCLEAR RECEPTOR-BINDING PROTEIN-RELATED"/>
    <property type="match status" value="1"/>
</dbReference>
<dbReference type="AlphaFoldDB" id="A0A0L0F4T0"/>
<dbReference type="Gene3D" id="1.10.510.10">
    <property type="entry name" value="Transferase(Phosphotransferase) domain 1"/>
    <property type="match status" value="1"/>
</dbReference>
<dbReference type="PANTHER" id="PTHR24361">
    <property type="entry name" value="MITOGEN-ACTIVATED KINASE KINASE KINASE"/>
    <property type="match status" value="1"/>
</dbReference>
<dbReference type="InterPro" id="IPR011009">
    <property type="entry name" value="Kinase-like_dom_sf"/>
</dbReference>
<sequence>PGVLEYKDFFDDDLAMYIVMEFVDGDDLSGYMAHFSSSGRGLSESLCIEIYKPLLDAISYLHDRDIAHRDIK</sequence>
<organism evidence="2 3">
    <name type="scientific">Sphaeroforma arctica JP610</name>
    <dbReference type="NCBI Taxonomy" id="667725"/>
    <lineage>
        <taxon>Eukaryota</taxon>
        <taxon>Ichthyosporea</taxon>
        <taxon>Ichthyophonida</taxon>
        <taxon>Sphaeroforma</taxon>
    </lineage>
</organism>
<dbReference type="GO" id="GO:0005524">
    <property type="term" value="F:ATP binding"/>
    <property type="evidence" value="ECO:0007669"/>
    <property type="project" value="InterPro"/>
</dbReference>
<feature type="non-terminal residue" evidence="2">
    <location>
        <position position="72"/>
    </location>
</feature>
<dbReference type="GO" id="GO:0004674">
    <property type="term" value="F:protein serine/threonine kinase activity"/>
    <property type="evidence" value="ECO:0007669"/>
    <property type="project" value="TreeGrafter"/>
</dbReference>
<accession>A0A0L0F4T0</accession>
<dbReference type="Pfam" id="PF00069">
    <property type="entry name" value="Pkinase"/>
    <property type="match status" value="1"/>
</dbReference>
<proteinExistence type="predicted"/>
<dbReference type="InterPro" id="IPR053235">
    <property type="entry name" value="Ser_Thr_kinase"/>
</dbReference>
<dbReference type="STRING" id="667725.A0A0L0F4T0"/>
<gene>
    <name evidence="2" type="ORF">SARC_15865</name>
</gene>
<dbReference type="Gene3D" id="3.30.200.20">
    <property type="entry name" value="Phosphorylase Kinase, domain 1"/>
    <property type="match status" value="1"/>
</dbReference>
<keyword evidence="3" id="KW-1185">Reference proteome</keyword>
<feature type="domain" description="Protein kinase" evidence="1">
    <location>
        <begin position="1"/>
        <end position="72"/>
    </location>
</feature>
<dbReference type="InterPro" id="IPR000719">
    <property type="entry name" value="Prot_kinase_dom"/>
</dbReference>
<dbReference type="GeneID" id="25916369"/>
<dbReference type="SUPFAM" id="SSF56112">
    <property type="entry name" value="Protein kinase-like (PK-like)"/>
    <property type="match status" value="1"/>
</dbReference>
<dbReference type="EMBL" id="KQ248482">
    <property type="protein sequence ID" value="KNC71596.1"/>
    <property type="molecule type" value="Genomic_DNA"/>
</dbReference>
<dbReference type="RefSeq" id="XP_014145498.1">
    <property type="nucleotide sequence ID" value="XM_014290023.1"/>
</dbReference>
<dbReference type="PROSITE" id="PS50011">
    <property type="entry name" value="PROTEIN_KINASE_DOM"/>
    <property type="match status" value="1"/>
</dbReference>
<dbReference type="Proteomes" id="UP000054560">
    <property type="component" value="Unassembled WGS sequence"/>
</dbReference>